<dbReference type="GeneID" id="10322994"/>
<dbReference type="GO" id="GO:0046872">
    <property type="term" value="F:metal ion binding"/>
    <property type="evidence" value="ECO:0007669"/>
    <property type="project" value="UniProtKB-KW"/>
</dbReference>
<dbReference type="GO" id="GO:0006265">
    <property type="term" value="P:DNA topological change"/>
    <property type="evidence" value="ECO:0007669"/>
    <property type="project" value="InterPro"/>
</dbReference>
<accession>D9I5X3</accession>
<evidence type="ECO:0000256" key="3">
    <source>
        <dbReference type="ARBA" id="ARBA00011080"/>
    </source>
</evidence>
<dbReference type="SUPFAM" id="SSF55874">
    <property type="entry name" value="ATPase domain of HSP90 chaperone/DNA topoisomerase II/histidine kinase"/>
    <property type="match status" value="1"/>
</dbReference>
<dbReference type="EC" id="5.6.2.2" evidence="4"/>
<proteinExistence type="inferred from homology"/>
<dbReference type="RefSeq" id="YP_004300588.1">
    <property type="nucleotide sequence ID" value="NC_015250.1"/>
</dbReference>
<dbReference type="SUPFAM" id="SSF54211">
    <property type="entry name" value="Ribosomal protein S5 domain 2-like"/>
    <property type="match status" value="1"/>
</dbReference>
<dbReference type="PROSITE" id="PS00177">
    <property type="entry name" value="TOPOISOMERASE_II"/>
    <property type="match status" value="1"/>
</dbReference>
<evidence type="ECO:0000256" key="12">
    <source>
        <dbReference type="ARBA" id="ARBA00031138"/>
    </source>
</evidence>
<dbReference type="Gene3D" id="3.40.50.670">
    <property type="match status" value="1"/>
</dbReference>
<feature type="domain" description="DNA topoisomerase type IIA subunit B" evidence="13">
    <location>
        <begin position="257"/>
        <end position="383"/>
    </location>
</feature>
<evidence type="ECO:0000259" key="14">
    <source>
        <dbReference type="Pfam" id="PF16898"/>
    </source>
</evidence>
<dbReference type="InterPro" id="IPR036890">
    <property type="entry name" value="HATPase_C_sf"/>
</dbReference>
<comment type="cofactor">
    <cofactor evidence="2">
        <name>Mg(2+)</name>
        <dbReference type="ChEBI" id="CHEBI:18420"/>
    </cofactor>
</comment>
<organism evidence="15 16">
    <name type="scientific">Acinetobacter phage 133</name>
    <dbReference type="NCBI Taxonomy" id="2919552"/>
    <lineage>
        <taxon>Viruses</taxon>
        <taxon>Duplodnaviria</taxon>
        <taxon>Heunggongvirae</taxon>
        <taxon>Uroviricota</taxon>
        <taxon>Caudoviricetes</taxon>
        <taxon>Pantevenvirales</taxon>
        <taxon>Straboviridae</taxon>
        <taxon>Tevenvirinae</taxon>
        <taxon>Centumtrigintavirus</taxon>
        <taxon>Centumtrigintavirus cv133</taxon>
        <taxon>Acinetobacter virus 133</taxon>
    </lineage>
</organism>
<dbReference type="InterPro" id="IPR013759">
    <property type="entry name" value="Topo_IIA_B_C"/>
</dbReference>
<evidence type="ECO:0000256" key="6">
    <source>
        <dbReference type="ARBA" id="ARBA00022723"/>
    </source>
</evidence>
<evidence type="ECO:0000313" key="16">
    <source>
        <dbReference type="Proteomes" id="UP000000330"/>
    </source>
</evidence>
<dbReference type="Pfam" id="PF00204">
    <property type="entry name" value="DNA_gyraseB"/>
    <property type="match status" value="1"/>
</dbReference>
<dbReference type="GO" id="GO:0003918">
    <property type="term" value="F:DNA topoisomerase type II (double strand cut, ATP-hydrolyzing) activity"/>
    <property type="evidence" value="ECO:0007669"/>
    <property type="project" value="UniProtKB-EC"/>
</dbReference>
<dbReference type="PANTHER" id="PTHR10169">
    <property type="entry name" value="DNA TOPOISOMERASE/GYRASE"/>
    <property type="match status" value="1"/>
</dbReference>
<dbReference type="SMART" id="SM00433">
    <property type="entry name" value="TOP2c"/>
    <property type="match status" value="1"/>
</dbReference>
<keyword evidence="10" id="KW-0238">DNA-binding</keyword>
<dbReference type="Pfam" id="PF16898">
    <property type="entry name" value="TOPRIM_C"/>
    <property type="match status" value="1"/>
</dbReference>
<keyword evidence="9" id="KW-0799">Topoisomerase</keyword>
<dbReference type="InterPro" id="IPR031660">
    <property type="entry name" value="TOPRIM_C"/>
</dbReference>
<dbReference type="KEGG" id="vg:10322994"/>
<dbReference type="InterPro" id="IPR020568">
    <property type="entry name" value="Ribosomal_Su5_D2-typ_SF"/>
</dbReference>
<evidence type="ECO:0000313" key="15">
    <source>
        <dbReference type="EMBL" id="ADJ19354.1"/>
    </source>
</evidence>
<dbReference type="Gene3D" id="3.30.230.10">
    <property type="match status" value="1"/>
</dbReference>
<keyword evidence="16" id="KW-1185">Reference proteome</keyword>
<evidence type="ECO:0000259" key="13">
    <source>
        <dbReference type="Pfam" id="PF00204"/>
    </source>
</evidence>
<dbReference type="InterPro" id="IPR050634">
    <property type="entry name" value="DNA_Topoisomerase_II"/>
</dbReference>
<gene>
    <name evidence="15" type="primary">60plus39</name>
    <name evidence="15" type="ORF">Acj133p007</name>
</gene>
<dbReference type="InterPro" id="IPR014721">
    <property type="entry name" value="Ribsml_uS5_D2-typ_fold_subgr"/>
</dbReference>
<evidence type="ECO:0000256" key="8">
    <source>
        <dbReference type="ARBA" id="ARBA00022840"/>
    </source>
</evidence>
<evidence type="ECO:0000256" key="10">
    <source>
        <dbReference type="ARBA" id="ARBA00023125"/>
    </source>
</evidence>
<comment type="catalytic activity">
    <reaction evidence="1">
        <text>ATP-dependent breakage, passage and rejoining of double-stranded DNA.</text>
        <dbReference type="EC" id="5.6.2.2"/>
    </reaction>
</comment>
<name>D9I5X3_9CAUD</name>
<evidence type="ECO:0000256" key="9">
    <source>
        <dbReference type="ARBA" id="ARBA00023029"/>
    </source>
</evidence>
<dbReference type="InterPro" id="IPR018522">
    <property type="entry name" value="TopoIIA_CS"/>
</dbReference>
<dbReference type="GO" id="GO:0003677">
    <property type="term" value="F:DNA binding"/>
    <property type="evidence" value="ECO:0007669"/>
    <property type="project" value="UniProtKB-KW"/>
</dbReference>
<dbReference type="SUPFAM" id="SSF56719">
    <property type="entry name" value="Type II DNA topoisomerase"/>
    <property type="match status" value="1"/>
</dbReference>
<dbReference type="EMBL" id="HM114315">
    <property type="protein sequence ID" value="ADJ19354.1"/>
    <property type="molecule type" value="Genomic_DNA"/>
</dbReference>
<evidence type="ECO:0000256" key="2">
    <source>
        <dbReference type="ARBA" id="ARBA00001946"/>
    </source>
</evidence>
<evidence type="ECO:0000256" key="11">
    <source>
        <dbReference type="ARBA" id="ARBA00023235"/>
    </source>
</evidence>
<dbReference type="PANTHER" id="PTHR10169:SF50">
    <property type="entry name" value="DNA TOPOISOMERASE 2"/>
    <property type="match status" value="1"/>
</dbReference>
<dbReference type="GO" id="GO:0005524">
    <property type="term" value="F:ATP binding"/>
    <property type="evidence" value="ECO:0007669"/>
    <property type="project" value="UniProtKB-KW"/>
</dbReference>
<dbReference type="GO" id="GO:0000819">
    <property type="term" value="P:sister chromatid segregation"/>
    <property type="evidence" value="ECO:0007669"/>
    <property type="project" value="TreeGrafter"/>
</dbReference>
<evidence type="ECO:0000256" key="4">
    <source>
        <dbReference type="ARBA" id="ARBA00012895"/>
    </source>
</evidence>
<keyword evidence="7" id="KW-0547">Nucleotide-binding</keyword>
<dbReference type="PRINTS" id="PR00418">
    <property type="entry name" value="TPI2FAMILY"/>
</dbReference>
<sequence length="611" mass="68469">MIENKITSLDDREHCLALPGMYVGSTAREAQELFIDGVYGPQVFCTGLIKLVEETYINSLDEAIRTNFKFANKIAINMTETVATIQDNGRGLPQNIVVDKDGAELPGAVVAYTVVKAGGNFGLDDRKTAGMHGMGGSLANIFAKDFKAVTCNGENEISLHCTDNMSNIDWTQKKAKYKGTKVEFEPDFERFDCTGFTEIDMAIIRNQLQTLAVVYPQIEFKFNGQKIQGNFKTYAKQYDESVLTSVTDNIQLGLARSEDGFRHLSYVNSIHTKVGGSHVDYIMDELSNELIPKIKRKYKITVNKARIKECLTLLLFIKDMSNLRFDSQTKERLTSPTGEVKKHVDIDIGKLANSFMKNETILMPIIEAALAKQLAAEKSAKTKADNAAKKAKVAKHIKANLYGKPAETTLFLTEGDSAIGYLLSTRDQELHGGYPLRGKVLNTWGKTYPQMMANKELFDICAITGLKLGDKAENLNYKYIAIFVDSDFDGLGSIYPSLLAFFSNWPELFEQGRIRLCKAPVTIAVKGKEELFFYSMSEYNKVRDTLKGYKVSYIKGLGTLTEDNYSRVINNPVYDTIVLPPDYKEQFEMLFGKDPDPRKEWMLNPVGEPNV</sequence>
<evidence type="ECO:0000256" key="5">
    <source>
        <dbReference type="ARBA" id="ARBA00019635"/>
    </source>
</evidence>
<evidence type="ECO:0000256" key="7">
    <source>
        <dbReference type="ARBA" id="ARBA00022741"/>
    </source>
</evidence>
<evidence type="ECO:0000256" key="1">
    <source>
        <dbReference type="ARBA" id="ARBA00000185"/>
    </source>
</evidence>
<dbReference type="InterPro" id="IPR013760">
    <property type="entry name" value="Topo_IIA-like_dom_sf"/>
</dbReference>
<protein>
    <recommendedName>
        <fullName evidence="5">DNA topoisomerase 2</fullName>
        <ecNumber evidence="4">5.6.2.2</ecNumber>
    </recommendedName>
    <alternativeName>
        <fullName evidence="12">DNA topoisomerase II</fullName>
    </alternativeName>
</protein>
<comment type="similarity">
    <text evidence="3">Belongs to the type II topoisomerase family.</text>
</comment>
<reference evidence="15 16" key="1">
    <citation type="journal article" date="2010" name="Virol. J.">
        <title>Genomes of the T4-related bacteriophages as windows on microbial genome evolution.</title>
        <authorList>
            <person name="Petrov V.M."/>
            <person name="Ratnayaka S."/>
            <person name="Nolan J.M."/>
            <person name="Miller E.S."/>
            <person name="Karam J.D."/>
        </authorList>
    </citation>
    <scope>NUCLEOTIDE SEQUENCE [LARGE SCALE GENOMIC DNA]</scope>
    <source>
        <strain evidence="15">Acj133</strain>
    </source>
</reference>
<dbReference type="InterPro" id="IPR013506">
    <property type="entry name" value="Topo_IIA_bsu_dom2"/>
</dbReference>
<keyword evidence="11 15" id="KW-0413">Isomerase</keyword>
<feature type="domain" description="C-terminal associated" evidence="14">
    <location>
        <begin position="521"/>
        <end position="603"/>
    </location>
</feature>
<dbReference type="Proteomes" id="UP000000330">
    <property type="component" value="Segment"/>
</dbReference>
<dbReference type="InterPro" id="IPR001241">
    <property type="entry name" value="Topo_IIA"/>
</dbReference>
<keyword evidence="8" id="KW-0067">ATP-binding</keyword>
<dbReference type="Gene3D" id="3.30.565.10">
    <property type="entry name" value="Histidine kinase-like ATPase, C-terminal domain"/>
    <property type="match status" value="1"/>
</dbReference>
<keyword evidence="6" id="KW-0479">Metal-binding</keyword>